<gene>
    <name evidence="3" type="ORF">CINCED_3A020208</name>
</gene>
<dbReference type="FunFam" id="1.10.238.10:FF:000001">
    <property type="entry name" value="Calmodulin 1"/>
    <property type="match status" value="1"/>
</dbReference>
<evidence type="ECO:0000313" key="3">
    <source>
        <dbReference type="EMBL" id="VVC40190.1"/>
    </source>
</evidence>
<keyword evidence="1" id="KW-0677">Repeat</keyword>
<dbReference type="OrthoDB" id="26525at2759"/>
<dbReference type="InterPro" id="IPR050230">
    <property type="entry name" value="CALM/Myosin/TropC-like"/>
</dbReference>
<evidence type="ECO:0000256" key="2">
    <source>
        <dbReference type="ARBA" id="ARBA00023179"/>
    </source>
</evidence>
<protein>
    <submittedName>
        <fullName evidence="3">EF-hand domain pair</fullName>
    </submittedName>
</protein>
<proteinExistence type="predicted"/>
<keyword evidence="4" id="KW-1185">Reference proteome</keyword>
<evidence type="ECO:0000313" key="4">
    <source>
        <dbReference type="Proteomes" id="UP000325440"/>
    </source>
</evidence>
<dbReference type="EMBL" id="CABPRJ010001901">
    <property type="protein sequence ID" value="VVC40190.1"/>
    <property type="molecule type" value="Genomic_DNA"/>
</dbReference>
<name>A0A5E4NF28_9HEMI</name>
<dbReference type="PANTHER" id="PTHR23048:SF33">
    <property type="entry name" value="MYOSIN LIGHT CHAIN ALKALI"/>
    <property type="match status" value="1"/>
</dbReference>
<dbReference type="Proteomes" id="UP000325440">
    <property type="component" value="Unassembled WGS sequence"/>
</dbReference>
<dbReference type="InterPro" id="IPR011992">
    <property type="entry name" value="EF-hand-dom_pair"/>
</dbReference>
<accession>A0A5E4NF28</accession>
<reference evidence="3 4" key="1">
    <citation type="submission" date="2019-08" db="EMBL/GenBank/DDBJ databases">
        <authorList>
            <person name="Alioto T."/>
            <person name="Alioto T."/>
            <person name="Gomez Garrido J."/>
        </authorList>
    </citation>
    <scope>NUCLEOTIDE SEQUENCE [LARGE SCALE GENOMIC DNA]</scope>
</reference>
<dbReference type="PANTHER" id="PTHR23048">
    <property type="entry name" value="MYOSIN LIGHT CHAIN 1, 3"/>
    <property type="match status" value="1"/>
</dbReference>
<dbReference type="SUPFAM" id="SSF47473">
    <property type="entry name" value="EF-hand"/>
    <property type="match status" value="1"/>
</dbReference>
<dbReference type="Gene3D" id="1.10.238.10">
    <property type="entry name" value="EF-hand"/>
    <property type="match status" value="2"/>
</dbReference>
<keyword evidence="2" id="KW-0514">Muscle protein</keyword>
<dbReference type="AlphaFoldDB" id="A0A5E4NF28"/>
<dbReference type="GO" id="GO:0005859">
    <property type="term" value="C:muscle myosin complex"/>
    <property type="evidence" value="ECO:0007669"/>
    <property type="project" value="TreeGrafter"/>
</dbReference>
<evidence type="ECO:0000256" key="1">
    <source>
        <dbReference type="ARBA" id="ARBA00022737"/>
    </source>
</evidence>
<organism evidence="3 4">
    <name type="scientific">Cinara cedri</name>
    <dbReference type="NCBI Taxonomy" id="506608"/>
    <lineage>
        <taxon>Eukaryota</taxon>
        <taxon>Metazoa</taxon>
        <taxon>Ecdysozoa</taxon>
        <taxon>Arthropoda</taxon>
        <taxon>Hexapoda</taxon>
        <taxon>Insecta</taxon>
        <taxon>Pterygota</taxon>
        <taxon>Neoptera</taxon>
        <taxon>Paraneoptera</taxon>
        <taxon>Hemiptera</taxon>
        <taxon>Sternorrhyncha</taxon>
        <taxon>Aphidomorpha</taxon>
        <taxon>Aphidoidea</taxon>
        <taxon>Aphididae</taxon>
        <taxon>Lachninae</taxon>
        <taxon>Cinara</taxon>
    </lineage>
</organism>
<sequence length="155" mass="17665">MADLSKEDVERVNFVWGIYDSANEGVDAFYLGDLLRALETNPTLATIEKIGGTKKKGEKKFMLDEFYAIYSQIQKDKDQGVYEDFIECLKLYDKAEDGTMIGGELTHILLSLGEKLNDAELDEVVKDCMEQEDEDGFIHYVPFVKKVMVKLSDMK</sequence>